<feature type="binding site" evidence="3">
    <location>
        <position position="283"/>
    </location>
    <ligand>
        <name>CTP</name>
        <dbReference type="ChEBI" id="CHEBI:37563"/>
    </ligand>
</feature>
<organism evidence="7 8">
    <name type="scientific">Selenomonas bovis</name>
    <dbReference type="NCBI Taxonomy" id="416586"/>
    <lineage>
        <taxon>Bacteria</taxon>
        <taxon>Bacillati</taxon>
        <taxon>Bacillota</taxon>
        <taxon>Negativicutes</taxon>
        <taxon>Selenomonadales</taxon>
        <taxon>Selenomonadaceae</taxon>
        <taxon>Selenomonas</taxon>
    </lineage>
</organism>
<sequence length="403" mass="43028">MSVWEGKHLVLGVTGGIAAYKAVEIVSRLRKAGAQVHVIMTRGAQNFVTELTFREMSGAPVVTDMWAKVTHHQVEHIALARLADLVLVAPATANFLAKASYGMADDMLTTTLLATRAPVFLAPAMNTAMYEHPATQENLARLRARGLHIIEPASGKLACGTSGRGRLPEPADIVATLTSFLSGVSAVKDLAGRNILVTAGGTREPLDPVRYLGNRSTGKMGFAVAAAAQARGAHVTLVAGPGSLPVPEGVDCIRVETALEMREAVLRAFDAADAVIKAAAVADYRPKERAGQKIKKQEGSLMLELVRNPDILKELGEKKTHQLLVGFAAETEHVLDYARGKLEKKNLDFIVANDVSRKDAGFSADTNCVTILARDGVCTEHPLMSKRQLADVILDHVVAALGR</sequence>
<dbReference type="InterPro" id="IPR003382">
    <property type="entry name" value="Flavoprotein"/>
</dbReference>
<dbReference type="InterPro" id="IPR035929">
    <property type="entry name" value="CoaB-like_sf"/>
</dbReference>
<comment type="cofactor">
    <cofactor evidence="3">
        <name>FMN</name>
        <dbReference type="ChEBI" id="CHEBI:58210"/>
    </cofactor>
    <text evidence="3">Binds 1 FMN per subunit.</text>
</comment>
<dbReference type="Gene3D" id="3.40.50.10300">
    <property type="entry name" value="CoaB-like"/>
    <property type="match status" value="1"/>
</dbReference>
<dbReference type="AlphaFoldDB" id="A0A848B9V9"/>
<evidence type="ECO:0000259" key="5">
    <source>
        <dbReference type="Pfam" id="PF02441"/>
    </source>
</evidence>
<evidence type="ECO:0000256" key="2">
    <source>
        <dbReference type="ARBA" id="ARBA00023239"/>
    </source>
</evidence>
<keyword evidence="1 3" id="KW-0210">Decarboxylase</keyword>
<dbReference type="Pfam" id="PF02441">
    <property type="entry name" value="Flavoprotein"/>
    <property type="match status" value="1"/>
</dbReference>
<feature type="binding site" evidence="3">
    <location>
        <position position="341"/>
    </location>
    <ligand>
        <name>CTP</name>
        <dbReference type="ChEBI" id="CHEBI:37563"/>
    </ligand>
</feature>
<dbReference type="HAMAP" id="MF_02225">
    <property type="entry name" value="CoaBC"/>
    <property type="match status" value="1"/>
</dbReference>
<dbReference type="GO" id="GO:0046872">
    <property type="term" value="F:metal ion binding"/>
    <property type="evidence" value="ECO:0007669"/>
    <property type="project" value="UniProtKB-KW"/>
</dbReference>
<feature type="domain" description="Flavoprotein" evidence="5">
    <location>
        <begin position="7"/>
        <end position="178"/>
    </location>
</feature>
<dbReference type="EC" id="6.3.2.5" evidence="3"/>
<accession>A0A848B9V9</accession>
<dbReference type="EMBL" id="JABAFA010000001">
    <property type="protein sequence ID" value="NMD97881.1"/>
    <property type="molecule type" value="Genomic_DNA"/>
</dbReference>
<dbReference type="InterPro" id="IPR007085">
    <property type="entry name" value="DNA/pantothenate-metab_flavo_C"/>
</dbReference>
<feature type="active site" description="Proton donor" evidence="3">
    <location>
        <position position="159"/>
    </location>
</feature>
<evidence type="ECO:0000313" key="8">
    <source>
        <dbReference type="Proteomes" id="UP000543804"/>
    </source>
</evidence>
<dbReference type="SUPFAM" id="SSF52507">
    <property type="entry name" value="Homo-oligomeric flavin-containing Cys decarboxylases, HFCD"/>
    <property type="match status" value="1"/>
</dbReference>
<keyword evidence="3 4" id="KW-0436">Ligase</keyword>
<dbReference type="Proteomes" id="UP000543804">
    <property type="component" value="Unassembled WGS sequence"/>
</dbReference>
<dbReference type="InterPro" id="IPR005252">
    <property type="entry name" value="CoaBC"/>
</dbReference>
<keyword evidence="3" id="KW-0511">Multifunctional enzyme</keyword>
<dbReference type="SUPFAM" id="SSF102645">
    <property type="entry name" value="CoaB-like"/>
    <property type="match status" value="1"/>
</dbReference>
<protein>
    <recommendedName>
        <fullName evidence="3">Coenzyme A biosynthesis bifunctional protein CoaBC</fullName>
    </recommendedName>
    <alternativeName>
        <fullName evidence="3">DNA/pantothenate metabolism flavoprotein</fullName>
    </alternativeName>
    <alternativeName>
        <fullName evidence="3">Phosphopantothenoylcysteine synthetase/decarboxylase</fullName>
        <shortName evidence="3">PPCS-PPCDC</shortName>
    </alternativeName>
    <domain>
        <recommendedName>
            <fullName evidence="3">Phosphopantothenoylcysteine decarboxylase</fullName>
            <shortName evidence="3">PPC decarboxylase</shortName>
            <shortName evidence="3">PPC-DC</shortName>
            <ecNumber evidence="3">4.1.1.36</ecNumber>
        </recommendedName>
        <alternativeName>
            <fullName evidence="3">CoaC</fullName>
        </alternativeName>
    </domain>
    <domain>
        <recommendedName>
            <fullName evidence="3">Phosphopantothenate--cysteine ligase</fullName>
            <ecNumber evidence="3">6.3.2.5</ecNumber>
        </recommendedName>
        <alternativeName>
            <fullName evidence="3">CoaB</fullName>
        </alternativeName>
        <alternativeName>
            <fullName evidence="3">Phosphopantothenoylcysteine synthetase</fullName>
            <shortName evidence="3">PPC synthetase</shortName>
            <shortName evidence="3">PPC-S</shortName>
        </alternativeName>
    </domain>
</protein>
<dbReference type="GO" id="GO:0004633">
    <property type="term" value="F:phosphopantothenoylcysteine decarboxylase activity"/>
    <property type="evidence" value="ECO:0007669"/>
    <property type="project" value="UniProtKB-UniRule"/>
</dbReference>
<feature type="region of interest" description="Phosphopantothenoylcysteine decarboxylase" evidence="3">
    <location>
        <begin position="1"/>
        <end position="194"/>
    </location>
</feature>
<dbReference type="PANTHER" id="PTHR14359">
    <property type="entry name" value="HOMO-OLIGOMERIC FLAVIN CONTAINING CYS DECARBOXYLASE FAMILY"/>
    <property type="match status" value="1"/>
</dbReference>
<evidence type="ECO:0000256" key="1">
    <source>
        <dbReference type="ARBA" id="ARBA00022793"/>
    </source>
</evidence>
<dbReference type="UniPathway" id="UPA00241">
    <property type="reaction ID" value="UER00353"/>
</dbReference>
<name>A0A848B9V9_9FIRM</name>
<dbReference type="GO" id="GO:0010181">
    <property type="term" value="F:FMN binding"/>
    <property type="evidence" value="ECO:0007669"/>
    <property type="project" value="UniProtKB-UniRule"/>
</dbReference>
<feature type="region of interest" description="Phosphopantothenate--cysteine ligase" evidence="3">
    <location>
        <begin position="195"/>
        <end position="403"/>
    </location>
</feature>
<keyword evidence="3 4" id="KW-0285">Flavoprotein</keyword>
<comment type="function">
    <text evidence="3">Catalyzes two sequential steps in the biosynthesis of coenzyme A. In the first step cysteine is conjugated to 4'-phosphopantothenate to form 4-phosphopantothenoylcysteine. In the second step the latter compound is decarboxylated to form 4'-phosphopantotheine.</text>
</comment>
<feature type="binding site" evidence="3">
    <location>
        <position position="293"/>
    </location>
    <ligand>
        <name>CTP</name>
        <dbReference type="ChEBI" id="CHEBI:37563"/>
    </ligand>
</feature>
<dbReference type="GO" id="GO:0015937">
    <property type="term" value="P:coenzyme A biosynthetic process"/>
    <property type="evidence" value="ECO:0007669"/>
    <property type="project" value="UniProtKB-UniRule"/>
</dbReference>
<keyword evidence="2 3" id="KW-0456">Lyase</keyword>
<dbReference type="GO" id="GO:0004632">
    <property type="term" value="F:phosphopantothenate--cysteine ligase activity"/>
    <property type="evidence" value="ECO:0007669"/>
    <property type="project" value="UniProtKB-UniRule"/>
</dbReference>
<comment type="catalytic activity">
    <reaction evidence="3 4">
        <text>(R)-4'-phosphopantothenate + L-cysteine + CTP = N-[(R)-4-phosphopantothenoyl]-L-cysteine + CMP + diphosphate + H(+)</text>
        <dbReference type="Rhea" id="RHEA:19397"/>
        <dbReference type="ChEBI" id="CHEBI:10986"/>
        <dbReference type="ChEBI" id="CHEBI:15378"/>
        <dbReference type="ChEBI" id="CHEBI:33019"/>
        <dbReference type="ChEBI" id="CHEBI:35235"/>
        <dbReference type="ChEBI" id="CHEBI:37563"/>
        <dbReference type="ChEBI" id="CHEBI:59458"/>
        <dbReference type="ChEBI" id="CHEBI:60377"/>
        <dbReference type="EC" id="6.3.2.5"/>
    </reaction>
</comment>
<evidence type="ECO:0000313" key="7">
    <source>
        <dbReference type="EMBL" id="NMD97881.1"/>
    </source>
</evidence>
<gene>
    <name evidence="3 7" type="primary">coaBC</name>
    <name evidence="7" type="ORF">HF878_00075</name>
</gene>
<dbReference type="GO" id="GO:0071513">
    <property type="term" value="C:phosphopantothenoylcysteine decarboxylase complex"/>
    <property type="evidence" value="ECO:0007669"/>
    <property type="project" value="TreeGrafter"/>
</dbReference>
<comment type="pathway">
    <text evidence="3 4">Cofactor biosynthesis; coenzyme A biosynthesis; CoA from (R)-pantothenate: step 2/5.</text>
</comment>
<comment type="caution">
    <text evidence="7">The sequence shown here is derived from an EMBL/GenBank/DDBJ whole genome shotgun (WGS) entry which is preliminary data.</text>
</comment>
<keyword evidence="3 4" id="KW-0288">FMN</keyword>
<comment type="catalytic activity">
    <reaction evidence="3 4">
        <text>N-[(R)-4-phosphopantothenoyl]-L-cysteine + H(+) = (R)-4'-phosphopantetheine + CO2</text>
        <dbReference type="Rhea" id="RHEA:16793"/>
        <dbReference type="ChEBI" id="CHEBI:15378"/>
        <dbReference type="ChEBI" id="CHEBI:16526"/>
        <dbReference type="ChEBI" id="CHEBI:59458"/>
        <dbReference type="ChEBI" id="CHEBI:61723"/>
        <dbReference type="EC" id="4.1.1.36"/>
    </reaction>
</comment>
<feature type="binding site" evidence="3">
    <location>
        <position position="345"/>
    </location>
    <ligand>
        <name>CTP</name>
        <dbReference type="ChEBI" id="CHEBI:37563"/>
    </ligand>
</feature>
<evidence type="ECO:0000256" key="4">
    <source>
        <dbReference type="RuleBase" id="RU364078"/>
    </source>
</evidence>
<comment type="pathway">
    <text evidence="3 4">Cofactor biosynthesis; coenzyme A biosynthesis; CoA from (R)-pantothenate: step 3/5.</text>
</comment>
<feature type="domain" description="DNA/pantothenate metabolism flavoprotein C-terminal" evidence="6">
    <location>
        <begin position="190"/>
        <end position="399"/>
    </location>
</feature>
<keyword evidence="3" id="KW-0479">Metal-binding</keyword>
<comment type="similarity">
    <text evidence="3 4">In the C-terminal section; belongs to the PPC synthetase family.</text>
</comment>
<feature type="binding site" evidence="3">
    <location>
        <position position="327"/>
    </location>
    <ligand>
        <name>CTP</name>
        <dbReference type="ChEBI" id="CHEBI:37563"/>
    </ligand>
</feature>
<comment type="caution">
    <text evidence="3">Lacks conserved residue(s) required for the propagation of feature annotation.</text>
</comment>
<reference evidence="7 8" key="1">
    <citation type="submission" date="2020-04" db="EMBL/GenBank/DDBJ databases">
        <authorList>
            <person name="Hitch T.C.A."/>
            <person name="Wylensek D."/>
            <person name="Clavel T."/>
        </authorList>
    </citation>
    <scope>NUCLEOTIDE SEQUENCE [LARGE SCALE GENOMIC DNA]</scope>
    <source>
        <strain evidence="7 8">PG-130-P53-12</strain>
    </source>
</reference>
<keyword evidence="3" id="KW-0460">Magnesium</keyword>
<comment type="cofactor">
    <cofactor evidence="3">
        <name>Mg(2+)</name>
        <dbReference type="ChEBI" id="CHEBI:18420"/>
    </cofactor>
</comment>
<evidence type="ECO:0000259" key="6">
    <source>
        <dbReference type="Pfam" id="PF04127"/>
    </source>
</evidence>
<proteinExistence type="inferred from homology"/>
<dbReference type="RefSeq" id="WP_170076822.1">
    <property type="nucleotide sequence ID" value="NZ_JABAFA010000001.1"/>
</dbReference>
<comment type="similarity">
    <text evidence="3 4">In the N-terminal section; belongs to the HFCD (homo-oligomeric flavin containing Cys decarboxylase) superfamily.</text>
</comment>
<dbReference type="GO" id="GO:0015941">
    <property type="term" value="P:pantothenate catabolic process"/>
    <property type="evidence" value="ECO:0007669"/>
    <property type="project" value="InterPro"/>
</dbReference>
<evidence type="ECO:0000256" key="3">
    <source>
        <dbReference type="HAMAP-Rule" id="MF_02225"/>
    </source>
</evidence>
<dbReference type="PANTHER" id="PTHR14359:SF6">
    <property type="entry name" value="PHOSPHOPANTOTHENOYLCYSTEINE DECARBOXYLASE"/>
    <property type="match status" value="1"/>
</dbReference>
<keyword evidence="8" id="KW-1185">Reference proteome</keyword>
<dbReference type="EC" id="4.1.1.36" evidence="3"/>
<comment type="function">
    <text evidence="4">Catalyzes two steps in the biosynthesis of coenzyme A. In the first step cysteine is conjugated to 4'-phosphopantothenate to form 4-phosphopantothenoylcysteine, in the latter compound is decarboxylated to form 4'-phosphopantotheine.</text>
</comment>
<dbReference type="NCBIfam" id="TIGR00521">
    <property type="entry name" value="coaBC_dfp"/>
    <property type="match status" value="1"/>
</dbReference>
<feature type="binding site" evidence="3">
    <location>
        <begin position="309"/>
        <end position="312"/>
    </location>
    <ligand>
        <name>CTP</name>
        <dbReference type="ChEBI" id="CHEBI:37563"/>
    </ligand>
</feature>
<dbReference type="InterPro" id="IPR036551">
    <property type="entry name" value="Flavin_trans-like"/>
</dbReference>
<dbReference type="Pfam" id="PF04127">
    <property type="entry name" value="DFP"/>
    <property type="match status" value="1"/>
</dbReference>
<dbReference type="Gene3D" id="3.40.50.1950">
    <property type="entry name" value="Flavin prenyltransferase-like"/>
    <property type="match status" value="1"/>
</dbReference>